<dbReference type="GO" id="GO:0031624">
    <property type="term" value="F:ubiquitin conjugating enzyme binding"/>
    <property type="evidence" value="ECO:0007669"/>
    <property type="project" value="TreeGrafter"/>
</dbReference>
<accession>A0A061RC16</accession>
<dbReference type="PROSITE" id="PS51229">
    <property type="entry name" value="DCUN1"/>
    <property type="match status" value="1"/>
</dbReference>
<dbReference type="AlphaFoldDB" id="A0A061RC16"/>
<dbReference type="Gene3D" id="1.10.238.200">
    <property type="entry name" value="Cullin, PONY binding domain"/>
    <property type="match status" value="1"/>
</dbReference>
<feature type="compositionally biased region" description="Low complexity" evidence="2">
    <location>
        <begin position="279"/>
        <end position="326"/>
    </location>
</feature>
<protein>
    <recommendedName>
        <fullName evidence="1">Defective in cullin neddylation protein</fullName>
    </recommendedName>
</protein>
<proteinExistence type="predicted"/>
<dbReference type="InterPro" id="IPR042460">
    <property type="entry name" value="DCN1-like_PONY"/>
</dbReference>
<evidence type="ECO:0000256" key="1">
    <source>
        <dbReference type="RuleBase" id="RU410713"/>
    </source>
</evidence>
<reference evidence="4" key="1">
    <citation type="submission" date="2014-05" db="EMBL/GenBank/DDBJ databases">
        <title>The transcriptome of the halophilic microalga Tetraselmis sp. GSL018 isolated from the Great Salt Lake, Utah.</title>
        <authorList>
            <person name="Jinkerson R.E."/>
            <person name="D'Adamo S."/>
            <person name="Posewitz M.C."/>
        </authorList>
    </citation>
    <scope>NUCLEOTIDE SEQUENCE</scope>
    <source>
        <strain evidence="4">GSL018</strain>
    </source>
</reference>
<dbReference type="PANTHER" id="PTHR12281:SF31">
    <property type="entry name" value="DCN1-LIKE PROTEIN 3"/>
    <property type="match status" value="1"/>
</dbReference>
<name>A0A061RC16_9CHLO</name>
<dbReference type="GO" id="GO:0032182">
    <property type="term" value="F:ubiquitin-like protein binding"/>
    <property type="evidence" value="ECO:0007669"/>
    <property type="project" value="TreeGrafter"/>
</dbReference>
<comment type="function">
    <text evidence="1">Neddylation of cullins play an essential role in the regulation of SCF-type complexes activity.</text>
</comment>
<evidence type="ECO:0000259" key="3">
    <source>
        <dbReference type="PROSITE" id="PS51229"/>
    </source>
</evidence>
<evidence type="ECO:0000313" key="4">
    <source>
        <dbReference type="EMBL" id="JAC69513.1"/>
    </source>
</evidence>
<dbReference type="GO" id="GO:0045116">
    <property type="term" value="P:protein neddylation"/>
    <property type="evidence" value="ECO:0007669"/>
    <property type="project" value="TreeGrafter"/>
</dbReference>
<feature type="region of interest" description="Disordered" evidence="2">
    <location>
        <begin position="258"/>
        <end position="363"/>
    </location>
</feature>
<dbReference type="GO" id="GO:0097602">
    <property type="term" value="F:cullin family protein binding"/>
    <property type="evidence" value="ECO:0007669"/>
    <property type="project" value="TreeGrafter"/>
</dbReference>
<sequence>MSGENFKQLEYSHLHAAFQYYRDIVLDSANEDPRKPLQQLQQQVLEQGLHGDHALELVKSMWNSWSTEEMDGSTFAAFYRFVFWICRDANKRNLPVHRATSAWLLLLSGRFRLLDHWVSFVRSRPNLLTITEDTWRQVLDFTRSVLEDLSNYDPAGAWPVLLDEFVDHIRQIRQTRRRHSDCMGAEASASASGMANIFGEAMIGVAPSAGSKRRSIDVDNISCQFASLPCAGTNLTSPDQSSLCGAAKRLCLGAMGAGQPEQAGRGAPDGRSPAREQVPGRLGSLSPRRSPPRWRAPSTTSTSGSSAPEQGSASEGSSPTATSTATSGGGWLCQSHSSGHGGRSGLHGEAPEVKSPRRHMSSMQQLLQATVMEGLGLEDL</sequence>
<evidence type="ECO:0000256" key="2">
    <source>
        <dbReference type="SAM" id="MobiDB-lite"/>
    </source>
</evidence>
<dbReference type="Pfam" id="PF03556">
    <property type="entry name" value="Cullin_binding"/>
    <property type="match status" value="1"/>
</dbReference>
<dbReference type="GO" id="GO:0000151">
    <property type="term" value="C:ubiquitin ligase complex"/>
    <property type="evidence" value="ECO:0007669"/>
    <property type="project" value="TreeGrafter"/>
</dbReference>
<dbReference type="EMBL" id="GBEZ01016766">
    <property type="protein sequence ID" value="JAC69513.1"/>
    <property type="molecule type" value="Transcribed_RNA"/>
</dbReference>
<dbReference type="PANTHER" id="PTHR12281">
    <property type="entry name" value="RP42 RELATED"/>
    <property type="match status" value="1"/>
</dbReference>
<dbReference type="InterPro" id="IPR005176">
    <property type="entry name" value="PONY_dom"/>
</dbReference>
<gene>
    <name evidence="4" type="primary">DCUN1D1_2</name>
    <name evidence="4" type="ORF">TSPGSL018_6193</name>
</gene>
<feature type="domain" description="DCUN1" evidence="3">
    <location>
        <begin position="1"/>
        <end position="170"/>
    </location>
</feature>
<dbReference type="InterPro" id="IPR014764">
    <property type="entry name" value="DCN-prot"/>
</dbReference>
<organism evidence="4">
    <name type="scientific">Tetraselmis sp. GSL018</name>
    <dbReference type="NCBI Taxonomy" id="582737"/>
    <lineage>
        <taxon>Eukaryota</taxon>
        <taxon>Viridiplantae</taxon>
        <taxon>Chlorophyta</taxon>
        <taxon>core chlorophytes</taxon>
        <taxon>Chlorodendrophyceae</taxon>
        <taxon>Chlorodendrales</taxon>
        <taxon>Chlorodendraceae</taxon>
        <taxon>Tetraselmis</taxon>
    </lineage>
</organism>